<accession>A0A382W6T0</accession>
<proteinExistence type="predicted"/>
<gene>
    <name evidence="1" type="ORF">METZ01_LOCUS406909</name>
</gene>
<dbReference type="EMBL" id="UINC01157200">
    <property type="protein sequence ID" value="SVD54055.1"/>
    <property type="molecule type" value="Genomic_DNA"/>
</dbReference>
<protein>
    <submittedName>
        <fullName evidence="1">Uncharacterized protein</fullName>
    </submittedName>
</protein>
<name>A0A382W6T0_9ZZZZ</name>
<reference evidence="1" key="1">
    <citation type="submission" date="2018-05" db="EMBL/GenBank/DDBJ databases">
        <authorList>
            <person name="Lanie J.A."/>
            <person name="Ng W.-L."/>
            <person name="Kazmierczak K.M."/>
            <person name="Andrzejewski T.M."/>
            <person name="Davidsen T.M."/>
            <person name="Wayne K.J."/>
            <person name="Tettelin H."/>
            <person name="Glass J.I."/>
            <person name="Rusch D."/>
            <person name="Podicherti R."/>
            <person name="Tsui H.-C.T."/>
            <person name="Winkler M.E."/>
        </authorList>
    </citation>
    <scope>NUCLEOTIDE SEQUENCE</scope>
</reference>
<dbReference type="AlphaFoldDB" id="A0A382W6T0"/>
<evidence type="ECO:0000313" key="1">
    <source>
        <dbReference type="EMBL" id="SVD54055.1"/>
    </source>
</evidence>
<organism evidence="1">
    <name type="scientific">marine metagenome</name>
    <dbReference type="NCBI Taxonomy" id="408172"/>
    <lineage>
        <taxon>unclassified sequences</taxon>
        <taxon>metagenomes</taxon>
        <taxon>ecological metagenomes</taxon>
    </lineage>
</organism>
<sequence length="105" mass="12251">MKLYHWTLNRTKLKAKGFVSHQDRHSEGKLGIWFTDQLVGEPEGSKPEIKMVTMEVPEEDITQYEEINKGSGYRAFRIPASIANQYELQYPTLYIDRGVFKLIPF</sequence>